<evidence type="ECO:0000313" key="3">
    <source>
        <dbReference type="Proteomes" id="UP001388673"/>
    </source>
</evidence>
<accession>A0AAW0Z6K8</accession>
<keyword evidence="3" id="KW-1185">Reference proteome</keyword>
<evidence type="ECO:0000256" key="1">
    <source>
        <dbReference type="SAM" id="MobiDB-lite"/>
    </source>
</evidence>
<dbReference type="GeneID" id="92177646"/>
<feature type="region of interest" description="Disordered" evidence="1">
    <location>
        <begin position="105"/>
        <end position="137"/>
    </location>
</feature>
<feature type="compositionally biased region" description="Low complexity" evidence="1">
    <location>
        <begin position="105"/>
        <end position="118"/>
    </location>
</feature>
<name>A0AAW0Z6K8_9TREE</name>
<reference evidence="2 3" key="1">
    <citation type="journal article" date="2024" name="bioRxiv">
        <title>Comparative genomics of Cryptococcus and Kwoniella reveals pathogenesis evolution and contrasting karyotype dynamics via intercentromeric recombination or chromosome fusion.</title>
        <authorList>
            <person name="Coelho M.A."/>
            <person name="David-Palma M."/>
            <person name="Shea T."/>
            <person name="Bowers K."/>
            <person name="McGinley-Smith S."/>
            <person name="Mohammad A.W."/>
            <person name="Gnirke A."/>
            <person name="Yurkov A.M."/>
            <person name="Nowrousian M."/>
            <person name="Sun S."/>
            <person name="Cuomo C.A."/>
            <person name="Heitman J."/>
        </authorList>
    </citation>
    <scope>NUCLEOTIDE SEQUENCE [LARGE SCALE GENOMIC DNA]</scope>
    <source>
        <strain evidence="2 3">CBS 13917</strain>
    </source>
</reference>
<sequence length="334" mass="37190">MDPLTSSILSTSTSSSSHTLSTSLASTRYSLTSTLVSSVNDDKHLYHAGPTSSNPPSPRKVGFIIALPRIMSQGTLVAEPQVMTPVSPTCPTSPSWTSIWTSTCSTLSPSSSSSPTKSTGRRKIGKSHRSSESARTIYHLSDKSRSTAVEGLWKDLSLLEKINYGVQASMSEKDGKDIEELVYIAPTYNKIIPWILDHPIATGLLAALPAAVLVALPADPPRNLSRKVLPSQMRDTLRYKRFKESLSELDREKEGNKGWRPADIFNGRSERMKRHLEDGVRDLQEMRRNTVILDDLQREREEWVDIEDEAKMEDEYGKTTEEGSAEEPRVEIWS</sequence>
<feature type="compositionally biased region" description="Basic and acidic residues" evidence="1">
    <location>
        <begin position="313"/>
        <end position="334"/>
    </location>
</feature>
<proteinExistence type="predicted"/>
<dbReference type="AlphaFoldDB" id="A0AAW0Z6K8"/>
<dbReference type="RefSeq" id="XP_066806064.1">
    <property type="nucleotide sequence ID" value="XM_066943522.1"/>
</dbReference>
<organism evidence="2 3">
    <name type="scientific">Kwoniella newhampshirensis</name>
    <dbReference type="NCBI Taxonomy" id="1651941"/>
    <lineage>
        <taxon>Eukaryota</taxon>
        <taxon>Fungi</taxon>
        <taxon>Dikarya</taxon>
        <taxon>Basidiomycota</taxon>
        <taxon>Agaricomycotina</taxon>
        <taxon>Tremellomycetes</taxon>
        <taxon>Tremellales</taxon>
        <taxon>Cryptococcaceae</taxon>
        <taxon>Kwoniella</taxon>
    </lineage>
</organism>
<dbReference type="EMBL" id="JBCAWK010000001">
    <property type="protein sequence ID" value="KAK8869818.1"/>
    <property type="molecule type" value="Genomic_DNA"/>
</dbReference>
<evidence type="ECO:0008006" key="4">
    <source>
        <dbReference type="Google" id="ProtNLM"/>
    </source>
</evidence>
<feature type="region of interest" description="Disordered" evidence="1">
    <location>
        <begin position="307"/>
        <end position="334"/>
    </location>
</feature>
<comment type="caution">
    <text evidence="2">The sequence shown here is derived from an EMBL/GenBank/DDBJ whole genome shotgun (WGS) entry which is preliminary data.</text>
</comment>
<feature type="compositionally biased region" description="Basic residues" evidence="1">
    <location>
        <begin position="119"/>
        <end position="128"/>
    </location>
</feature>
<dbReference type="Proteomes" id="UP001388673">
    <property type="component" value="Unassembled WGS sequence"/>
</dbReference>
<evidence type="ECO:0000313" key="2">
    <source>
        <dbReference type="EMBL" id="KAK8869818.1"/>
    </source>
</evidence>
<gene>
    <name evidence="2" type="ORF">IAR55_000386</name>
</gene>
<dbReference type="KEGG" id="kne:92177646"/>
<protein>
    <recommendedName>
        <fullName evidence="4">Letm1 RBD domain-containing protein</fullName>
    </recommendedName>
</protein>